<dbReference type="InterPro" id="IPR029057">
    <property type="entry name" value="PRTase-like"/>
</dbReference>
<keyword evidence="4" id="KW-1185">Reference proteome</keyword>
<dbReference type="SUPFAM" id="SSF53271">
    <property type="entry name" value="PRTase-like"/>
    <property type="match status" value="1"/>
</dbReference>
<dbReference type="PANTHER" id="PTHR47505:SF1">
    <property type="entry name" value="DNA UTILIZATION PROTEIN YHGH"/>
    <property type="match status" value="1"/>
</dbReference>
<evidence type="ECO:0000256" key="1">
    <source>
        <dbReference type="ARBA" id="ARBA00008007"/>
    </source>
</evidence>
<proteinExistence type="inferred from homology"/>
<dbReference type="InterPro" id="IPR000836">
    <property type="entry name" value="PRTase_dom"/>
</dbReference>
<dbReference type="EMBL" id="BJUS01000005">
    <property type="protein sequence ID" value="GEK72233.1"/>
    <property type="molecule type" value="Genomic_DNA"/>
</dbReference>
<gene>
    <name evidence="3" type="primary">comF</name>
    <name evidence="3" type="ORF">HHA04nite_07770</name>
</gene>
<evidence type="ECO:0000313" key="4">
    <source>
        <dbReference type="Proteomes" id="UP000321121"/>
    </source>
</evidence>
<name>A0ABQ0U119_9GAMM</name>
<reference evidence="3 4" key="1">
    <citation type="submission" date="2019-07" db="EMBL/GenBank/DDBJ databases">
        <title>Whole genome shotgun sequence of Halomonas halophila NBRC 102604.</title>
        <authorList>
            <person name="Hosoyama A."/>
            <person name="Uohara A."/>
            <person name="Ohji S."/>
            <person name="Ichikawa N."/>
        </authorList>
    </citation>
    <scope>NUCLEOTIDE SEQUENCE [LARGE SCALE GENOMIC DNA]</scope>
    <source>
        <strain evidence="3 4">NBRC 102604</strain>
    </source>
</reference>
<dbReference type="Pfam" id="PF18912">
    <property type="entry name" value="DZR_2"/>
    <property type="match status" value="1"/>
</dbReference>
<dbReference type="InterPro" id="IPR051910">
    <property type="entry name" value="ComF/GntX_DNA_util-trans"/>
</dbReference>
<sequence>MWRHEVDDWLRRALPGRCAFCLAACEPGRPWCADCHAALPWNRAACPVCAEPLPASVIPRPCGHCLRRPPAYLRARVPLRYEGEVAGLMQRFKFHASPRAGTLLLTLLEEGLEEGMKEGVKKGQAGIAPPQALIAVPLHPRRARERGFDQGRWLAERLAARLEVPLILARRTKDTPSQRGLGRRGRRGNLRGAFEMPQALPPRVALLDDVMTTGATLDALARACRRAGAEEVEAWAIARTPPGHGSA</sequence>
<dbReference type="CDD" id="cd06223">
    <property type="entry name" value="PRTases_typeI"/>
    <property type="match status" value="1"/>
</dbReference>
<dbReference type="Proteomes" id="UP000321121">
    <property type="component" value="Unassembled WGS sequence"/>
</dbReference>
<evidence type="ECO:0000259" key="2">
    <source>
        <dbReference type="Pfam" id="PF18912"/>
    </source>
</evidence>
<dbReference type="PANTHER" id="PTHR47505">
    <property type="entry name" value="DNA UTILIZATION PROTEIN YHGH"/>
    <property type="match status" value="1"/>
</dbReference>
<dbReference type="Gene3D" id="3.40.50.2020">
    <property type="match status" value="1"/>
</dbReference>
<dbReference type="InterPro" id="IPR044005">
    <property type="entry name" value="DZR_2"/>
</dbReference>
<protein>
    <submittedName>
        <fullName evidence="3">Amidophosphoribosyltransferase</fullName>
    </submittedName>
</protein>
<comment type="caution">
    <text evidence="3">The sequence shown here is derived from an EMBL/GenBank/DDBJ whole genome shotgun (WGS) entry which is preliminary data.</text>
</comment>
<organism evidence="3 4">
    <name type="scientific">Halomonas halophila</name>
    <dbReference type="NCBI Taxonomy" id="29573"/>
    <lineage>
        <taxon>Bacteria</taxon>
        <taxon>Pseudomonadati</taxon>
        <taxon>Pseudomonadota</taxon>
        <taxon>Gammaproteobacteria</taxon>
        <taxon>Oceanospirillales</taxon>
        <taxon>Halomonadaceae</taxon>
        <taxon>Halomonas</taxon>
    </lineage>
</organism>
<evidence type="ECO:0000313" key="3">
    <source>
        <dbReference type="EMBL" id="GEK72233.1"/>
    </source>
</evidence>
<feature type="domain" description="Double zinc ribbon" evidence="2">
    <location>
        <begin position="10"/>
        <end position="66"/>
    </location>
</feature>
<accession>A0ABQ0U119</accession>
<comment type="similarity">
    <text evidence="1">Belongs to the ComF/GntX family.</text>
</comment>